<evidence type="ECO:0000313" key="9">
    <source>
        <dbReference type="Proteomes" id="UP000078237"/>
    </source>
</evidence>
<gene>
    <name evidence="8" type="ORF">MMYC01_205061</name>
</gene>
<feature type="transmembrane region" description="Helical" evidence="6">
    <location>
        <begin position="165"/>
        <end position="186"/>
    </location>
</feature>
<dbReference type="Proteomes" id="UP000078237">
    <property type="component" value="Unassembled WGS sequence"/>
</dbReference>
<feature type="transmembrane region" description="Helical" evidence="6">
    <location>
        <begin position="50"/>
        <end position="72"/>
    </location>
</feature>
<protein>
    <recommendedName>
        <fullName evidence="7">Rhodopsin domain-containing protein</fullName>
    </recommendedName>
</protein>
<organism evidence="8 9">
    <name type="scientific">Madurella mycetomatis</name>
    <dbReference type="NCBI Taxonomy" id="100816"/>
    <lineage>
        <taxon>Eukaryota</taxon>
        <taxon>Fungi</taxon>
        <taxon>Dikarya</taxon>
        <taxon>Ascomycota</taxon>
        <taxon>Pezizomycotina</taxon>
        <taxon>Sordariomycetes</taxon>
        <taxon>Sordariomycetidae</taxon>
        <taxon>Sordariales</taxon>
        <taxon>Sordariales incertae sedis</taxon>
        <taxon>Madurella</taxon>
    </lineage>
</organism>
<feature type="transmembrane region" description="Helical" evidence="6">
    <location>
        <begin position="16"/>
        <end position="38"/>
    </location>
</feature>
<dbReference type="InterPro" id="IPR052337">
    <property type="entry name" value="SAT4-like"/>
</dbReference>
<evidence type="ECO:0000256" key="5">
    <source>
        <dbReference type="ARBA" id="ARBA00038359"/>
    </source>
</evidence>
<dbReference type="Pfam" id="PF20684">
    <property type="entry name" value="Fung_rhodopsin"/>
    <property type="match status" value="2"/>
</dbReference>
<keyword evidence="3 6" id="KW-1133">Transmembrane helix</keyword>
<evidence type="ECO:0000259" key="7">
    <source>
        <dbReference type="Pfam" id="PF20684"/>
    </source>
</evidence>
<evidence type="ECO:0000313" key="8">
    <source>
        <dbReference type="EMBL" id="KXX78204.1"/>
    </source>
</evidence>
<comment type="subcellular location">
    <subcellularLocation>
        <location evidence="1">Membrane</location>
        <topology evidence="1">Multi-pass membrane protein</topology>
    </subcellularLocation>
</comment>
<dbReference type="VEuPathDB" id="FungiDB:MMYC01_205061"/>
<evidence type="ECO:0000256" key="2">
    <source>
        <dbReference type="ARBA" id="ARBA00022692"/>
    </source>
</evidence>
<dbReference type="AlphaFoldDB" id="A0A175W5G0"/>
<feature type="domain" description="Rhodopsin" evidence="7">
    <location>
        <begin position="34"/>
        <end position="164"/>
    </location>
</feature>
<dbReference type="GO" id="GO:0016020">
    <property type="term" value="C:membrane"/>
    <property type="evidence" value="ECO:0007669"/>
    <property type="project" value="UniProtKB-SubCell"/>
</dbReference>
<dbReference type="EMBL" id="LCTW02000129">
    <property type="protein sequence ID" value="KXX78204.1"/>
    <property type="molecule type" value="Genomic_DNA"/>
</dbReference>
<evidence type="ECO:0000256" key="1">
    <source>
        <dbReference type="ARBA" id="ARBA00004141"/>
    </source>
</evidence>
<evidence type="ECO:0000256" key="3">
    <source>
        <dbReference type="ARBA" id="ARBA00022989"/>
    </source>
</evidence>
<proteinExistence type="inferred from homology"/>
<dbReference type="STRING" id="100816.A0A175W5G0"/>
<evidence type="ECO:0000256" key="4">
    <source>
        <dbReference type="ARBA" id="ARBA00023136"/>
    </source>
</evidence>
<dbReference type="InterPro" id="IPR049326">
    <property type="entry name" value="Rhodopsin_dom_fungi"/>
</dbReference>
<feature type="transmembrane region" description="Helical" evidence="6">
    <location>
        <begin position="240"/>
        <end position="264"/>
    </location>
</feature>
<reference evidence="8 9" key="1">
    <citation type="journal article" date="2016" name="Genome Announc.">
        <title>Genome Sequence of Madurella mycetomatis mm55, Isolated from a Human Mycetoma Case in Sudan.</title>
        <authorList>
            <person name="Smit S."/>
            <person name="Derks M.F."/>
            <person name="Bervoets S."/>
            <person name="Fahal A."/>
            <person name="van Leeuwen W."/>
            <person name="van Belkum A."/>
            <person name="van de Sande W.W."/>
        </authorList>
    </citation>
    <scope>NUCLEOTIDE SEQUENCE [LARGE SCALE GENOMIC DNA]</scope>
    <source>
        <strain evidence="9">mm55</strain>
    </source>
</reference>
<dbReference type="PANTHER" id="PTHR33048">
    <property type="entry name" value="PTH11-LIKE INTEGRAL MEMBRANE PROTEIN (AFU_ORTHOLOGUE AFUA_5G11245)"/>
    <property type="match status" value="1"/>
</dbReference>
<comment type="similarity">
    <text evidence="5">Belongs to the SAT4 family.</text>
</comment>
<feature type="transmembrane region" description="Helical" evidence="6">
    <location>
        <begin position="198"/>
        <end position="220"/>
    </location>
</feature>
<name>A0A175W5G0_9PEZI</name>
<evidence type="ECO:0000256" key="6">
    <source>
        <dbReference type="SAM" id="Phobius"/>
    </source>
</evidence>
<keyword evidence="2 6" id="KW-0812">Transmembrane</keyword>
<feature type="domain" description="Rhodopsin" evidence="7">
    <location>
        <begin position="166"/>
        <end position="261"/>
    </location>
</feature>
<dbReference type="OrthoDB" id="5273647at2759"/>
<sequence>MATIGDNFTIEQRQQYVVASMSIGIILSTVTLIARVWARELIIHRLRIEDWLMVAGTILSYGTAICMLWGMVLSLRGYLKVCWYVIGLPMLGPKIADENNSQMIWIIQKLQPPTLFCIKASMLVFHAHIFQSRGFRAASWAVGVLTGLWMIASILGTTLQCTPIGLTNGVLSTIGDIVIYLMPIQPLTKLRVDRKTKFGLIGLFTLGLLAVIASILRWVALISANSITALNSSQVQVGVWTYLEMSLGIVCGNLPFLAPMFGCVGPRKRSYYPKPSGQEQYAGQAMGDGLSGAVKVGQESLSQSRPRPLSRAPVVPEVVAARATDVDANVKVQNSGFTRLYDSEESDVELSVWGTVSERR</sequence>
<feature type="transmembrane region" description="Helical" evidence="6">
    <location>
        <begin position="137"/>
        <end position="159"/>
    </location>
</feature>
<dbReference type="PANTHER" id="PTHR33048:SF146">
    <property type="entry name" value="INTEGRAL MEMBRANE PROTEIN"/>
    <property type="match status" value="1"/>
</dbReference>
<comment type="caution">
    <text evidence="8">The sequence shown here is derived from an EMBL/GenBank/DDBJ whole genome shotgun (WGS) entry which is preliminary data.</text>
</comment>
<keyword evidence="9" id="KW-1185">Reference proteome</keyword>
<accession>A0A175W5G0</accession>
<keyword evidence="4 6" id="KW-0472">Membrane</keyword>